<organism evidence="2 3">
    <name type="scientific">Megalurothrips usitatus</name>
    <name type="common">bean blossom thrips</name>
    <dbReference type="NCBI Taxonomy" id="439358"/>
    <lineage>
        <taxon>Eukaryota</taxon>
        <taxon>Metazoa</taxon>
        <taxon>Ecdysozoa</taxon>
        <taxon>Arthropoda</taxon>
        <taxon>Hexapoda</taxon>
        <taxon>Insecta</taxon>
        <taxon>Pterygota</taxon>
        <taxon>Neoptera</taxon>
        <taxon>Paraneoptera</taxon>
        <taxon>Thysanoptera</taxon>
        <taxon>Terebrantia</taxon>
        <taxon>Thripoidea</taxon>
        <taxon>Thripidae</taxon>
        <taxon>Megalurothrips</taxon>
    </lineage>
</organism>
<dbReference type="PANTHER" id="PTHR12353">
    <property type="entry name" value="DISKS LARGE-ASSOCIATED PROTEIN DAP SAP90/PSD-95-ASSOCIATED PROTEIN"/>
    <property type="match status" value="1"/>
</dbReference>
<gene>
    <name evidence="2" type="ORF">ONE63_006458</name>
</gene>
<keyword evidence="3" id="KW-1185">Reference proteome</keyword>
<evidence type="ECO:0000313" key="2">
    <source>
        <dbReference type="EMBL" id="KAJ1529704.1"/>
    </source>
</evidence>
<name>A0AAV7Y0U8_9NEOP</name>
<dbReference type="PANTHER" id="PTHR12353:SF1">
    <property type="entry name" value="DISKS LARGE-ASSOCIATED PROTEIN 5"/>
    <property type="match status" value="1"/>
</dbReference>
<dbReference type="InterPro" id="IPR005026">
    <property type="entry name" value="SAPAP"/>
</dbReference>
<protein>
    <submittedName>
        <fullName evidence="2">Uncharacterized protein</fullName>
    </submittedName>
</protein>
<dbReference type="GO" id="GO:0023052">
    <property type="term" value="P:signaling"/>
    <property type="evidence" value="ECO:0007669"/>
    <property type="project" value="InterPro"/>
</dbReference>
<comment type="similarity">
    <text evidence="1">Belongs to the SAPAP family.</text>
</comment>
<proteinExistence type="inferred from homology"/>
<comment type="caution">
    <text evidence="2">The sequence shown here is derived from an EMBL/GenBank/DDBJ whole genome shotgun (WGS) entry which is preliminary data.</text>
</comment>
<evidence type="ECO:0000256" key="1">
    <source>
        <dbReference type="ARBA" id="ARBA00008839"/>
    </source>
</evidence>
<evidence type="ECO:0000313" key="3">
    <source>
        <dbReference type="Proteomes" id="UP001075354"/>
    </source>
</evidence>
<reference evidence="2" key="1">
    <citation type="submission" date="2022-12" db="EMBL/GenBank/DDBJ databases">
        <title>Chromosome-level genome assembly of the bean flower thrips Megalurothrips usitatus.</title>
        <authorList>
            <person name="Ma L."/>
            <person name="Liu Q."/>
            <person name="Li H."/>
            <person name="Cai W."/>
        </authorList>
    </citation>
    <scope>NUCLEOTIDE SEQUENCE</scope>
    <source>
        <strain evidence="2">Cailab_2022a</strain>
    </source>
</reference>
<accession>A0AAV7Y0U8</accession>
<dbReference type="Proteomes" id="UP001075354">
    <property type="component" value="Chromosome 3"/>
</dbReference>
<dbReference type="AlphaFoldDB" id="A0AAV7Y0U8"/>
<dbReference type="EMBL" id="JAPTSV010000003">
    <property type="protein sequence ID" value="KAJ1529704.1"/>
    <property type="molecule type" value="Genomic_DNA"/>
</dbReference>
<dbReference type="Pfam" id="PF03359">
    <property type="entry name" value="GKAP"/>
    <property type="match status" value="1"/>
</dbReference>
<sequence length="171" mass="19439">MVSASHYRDLLQQECAAIGGLCDQWQAILNDRDAAAIPDDVCGKIQIAVGQAQLLMKKKFEQFRGLIAASENGELERRVTVEDLQGFWELVYIQVSDIHSKFQEVQKLKENNWEPASMQENLRRPLGNLNKSTAPRQKSLVVNKDFTAQARQRLAQAKALARKRMEEQVCQ</sequence>